<dbReference type="PROSITE" id="PS50125">
    <property type="entry name" value="GUANYLATE_CYCLASE_2"/>
    <property type="match status" value="1"/>
</dbReference>
<dbReference type="Pfam" id="PF00211">
    <property type="entry name" value="Guanylate_cyc"/>
    <property type="match status" value="1"/>
</dbReference>
<dbReference type="PANTHER" id="PTHR43081">
    <property type="entry name" value="ADENYLATE CYCLASE, TERMINAL-DIFFERENTIATION SPECIFIC-RELATED"/>
    <property type="match status" value="1"/>
</dbReference>
<evidence type="ECO:0000313" key="10">
    <source>
        <dbReference type="Proteomes" id="UP000034090"/>
    </source>
</evidence>
<dbReference type="InterPro" id="IPR001054">
    <property type="entry name" value="A/G_cyclase"/>
</dbReference>
<dbReference type="SMART" id="SM00044">
    <property type="entry name" value="CYCc"/>
    <property type="match status" value="1"/>
</dbReference>
<dbReference type="CDD" id="cd07302">
    <property type="entry name" value="CHD"/>
    <property type="match status" value="1"/>
</dbReference>
<evidence type="ECO:0000256" key="3">
    <source>
        <dbReference type="ARBA" id="ARBA00022475"/>
    </source>
</evidence>
<evidence type="ECO:0000259" key="8">
    <source>
        <dbReference type="PROSITE" id="PS50125"/>
    </source>
</evidence>
<dbReference type="PATRIC" id="fig|1618578.3.peg.391"/>
<organism evidence="9 10">
    <name type="scientific">Candidatus Woesebacteria bacterium GW2011_GWB1_43_14</name>
    <dbReference type="NCBI Taxonomy" id="1618578"/>
    <lineage>
        <taxon>Bacteria</taxon>
        <taxon>Candidatus Woeseibacteriota</taxon>
    </lineage>
</organism>
<sequence>MTKKLIHTLAIGAAIWIALTTLFTLGFFETWQLKLSDTLFSSRPVSSDIVIIAIDDASIQKIGQWPWKRSTHAALINKITDAKVIGLDISFSEESDPAEDQALSDAINNAGNVVLAAQKRKNESLFPIKVLNNNSKVGFTNTIAGTDGITRHIEIDDHFICQISDCTKTIVENGLMRINFVSPPGSYQRYSYVDIASSENIDIFKDKIILIGATAPDLHDNQMTPVSSGVPMDGVEILANAIQTVNENNYLSKESSEFTILEILIITLLLSLLLSNIKITLAPLASGLLFVGFLIYVILSFDNGAIKNIIFPSFAILITTIADIIYKYFSEARQKRFIKKALSYYLSSSVMDEVLKDPNKLKLGGERKNISVLFSDIAGFTTISERLAPEILSQLLNNYLTKMTDIVFKYDGVLDKYIGDAVMAFWGAPIKTSDHALMACITALDMKEALQSIKELWAKEGINGFDVRIGINTGEMVVGNMGSEMRFDYTLIGDNVNLGSRLEGINKVYGTSIIISESTYKRVKHKVVARKLDKVAVKGKKQGITIYELQRLGKPSDKEIEFLDQFENAHKLYEDGDFKNALKEFKKIKNDNPSKIFAERCSELQKKPAVWLTKNWDGIFKAEAK</sequence>
<gene>
    <name evidence="9" type="ORF">UV74_C0013G0049</name>
</gene>
<feature type="transmembrane region" description="Helical" evidence="7">
    <location>
        <begin position="281"/>
        <end position="299"/>
    </location>
</feature>
<dbReference type="InterPro" id="IPR050697">
    <property type="entry name" value="Adenylyl/Guanylyl_Cyclase_3/4"/>
</dbReference>
<dbReference type="GO" id="GO:0035556">
    <property type="term" value="P:intracellular signal transduction"/>
    <property type="evidence" value="ECO:0007669"/>
    <property type="project" value="InterPro"/>
</dbReference>
<dbReference type="SUPFAM" id="SSF55073">
    <property type="entry name" value="Nucleotide cyclase"/>
    <property type="match status" value="1"/>
</dbReference>
<reference evidence="9 10" key="1">
    <citation type="journal article" date="2015" name="Nature">
        <title>rRNA introns, odd ribosomes, and small enigmatic genomes across a large radiation of phyla.</title>
        <authorList>
            <person name="Brown C.T."/>
            <person name="Hug L.A."/>
            <person name="Thomas B.C."/>
            <person name="Sharon I."/>
            <person name="Castelle C.J."/>
            <person name="Singh A."/>
            <person name="Wilkins M.J."/>
            <person name="Williams K.H."/>
            <person name="Banfield J.F."/>
        </authorList>
    </citation>
    <scope>NUCLEOTIDE SEQUENCE [LARGE SCALE GENOMIC DNA]</scope>
</reference>
<dbReference type="InterPro" id="IPR029787">
    <property type="entry name" value="Nucleotide_cyclase"/>
</dbReference>
<dbReference type="SMART" id="SM01080">
    <property type="entry name" value="CHASE2"/>
    <property type="match status" value="1"/>
</dbReference>
<dbReference type="InterPro" id="IPR007890">
    <property type="entry name" value="CHASE2"/>
</dbReference>
<dbReference type="GO" id="GO:0030313">
    <property type="term" value="C:cell envelope"/>
    <property type="evidence" value="ECO:0007669"/>
    <property type="project" value="UniProtKB-SubCell"/>
</dbReference>
<feature type="domain" description="Guanylate cyclase" evidence="8">
    <location>
        <begin position="371"/>
        <end position="503"/>
    </location>
</feature>
<dbReference type="GO" id="GO:0004016">
    <property type="term" value="F:adenylate cyclase activity"/>
    <property type="evidence" value="ECO:0007669"/>
    <property type="project" value="UniProtKB-ARBA"/>
</dbReference>
<proteinExistence type="inferred from homology"/>
<dbReference type="PANTHER" id="PTHR43081:SF1">
    <property type="entry name" value="ADENYLATE CYCLASE, TERMINAL-DIFFERENTIATION SPECIFIC"/>
    <property type="match status" value="1"/>
</dbReference>
<protein>
    <submittedName>
        <fullName evidence="9">Adenylate cyclase</fullName>
    </submittedName>
</protein>
<evidence type="ECO:0000256" key="2">
    <source>
        <dbReference type="ARBA" id="ARBA00005381"/>
    </source>
</evidence>
<keyword evidence="5 7" id="KW-1133">Transmembrane helix</keyword>
<evidence type="ECO:0000256" key="4">
    <source>
        <dbReference type="ARBA" id="ARBA00022692"/>
    </source>
</evidence>
<dbReference type="Proteomes" id="UP000034090">
    <property type="component" value="Unassembled WGS sequence"/>
</dbReference>
<feature type="transmembrane region" description="Helical" evidence="7">
    <location>
        <begin position="7"/>
        <end position="28"/>
    </location>
</feature>
<comment type="subcellular location">
    <subcellularLocation>
        <location evidence="1">Cell envelope</location>
    </subcellularLocation>
</comment>
<feature type="transmembrane region" description="Helical" evidence="7">
    <location>
        <begin position="305"/>
        <end position="326"/>
    </location>
</feature>
<dbReference type="STRING" id="1618578.UV74_C0013G0049"/>
<name>A0A0G1DH60_9BACT</name>
<dbReference type="AlphaFoldDB" id="A0A0G1DH60"/>
<accession>A0A0G1DH60</accession>
<evidence type="ECO:0000313" key="9">
    <source>
        <dbReference type="EMBL" id="KKS96927.1"/>
    </source>
</evidence>
<evidence type="ECO:0000256" key="7">
    <source>
        <dbReference type="SAM" id="Phobius"/>
    </source>
</evidence>
<keyword evidence="3" id="KW-1003">Cell membrane</keyword>
<keyword evidence="4 7" id="KW-0812">Transmembrane</keyword>
<comment type="caution">
    <text evidence="9">The sequence shown here is derived from an EMBL/GenBank/DDBJ whole genome shotgun (WGS) entry which is preliminary data.</text>
</comment>
<dbReference type="Pfam" id="PF05226">
    <property type="entry name" value="CHASE2"/>
    <property type="match status" value="1"/>
</dbReference>
<dbReference type="Gene3D" id="3.30.70.1230">
    <property type="entry name" value="Nucleotide cyclase"/>
    <property type="match status" value="1"/>
</dbReference>
<evidence type="ECO:0000256" key="5">
    <source>
        <dbReference type="ARBA" id="ARBA00022989"/>
    </source>
</evidence>
<dbReference type="GO" id="GO:0006171">
    <property type="term" value="P:cAMP biosynthetic process"/>
    <property type="evidence" value="ECO:0007669"/>
    <property type="project" value="TreeGrafter"/>
</dbReference>
<comment type="similarity">
    <text evidence="2">Belongs to the adenylyl cyclase class-3 family.</text>
</comment>
<dbReference type="EMBL" id="LCFQ01000013">
    <property type="protein sequence ID" value="KKS96927.1"/>
    <property type="molecule type" value="Genomic_DNA"/>
</dbReference>
<dbReference type="FunFam" id="3.30.70.1230:FF:000016">
    <property type="entry name" value="Adenylate/guanylate cyclase domain-containing protein"/>
    <property type="match status" value="1"/>
</dbReference>
<evidence type="ECO:0000256" key="1">
    <source>
        <dbReference type="ARBA" id="ARBA00004196"/>
    </source>
</evidence>
<evidence type="ECO:0000256" key="6">
    <source>
        <dbReference type="ARBA" id="ARBA00023136"/>
    </source>
</evidence>
<keyword evidence="6 7" id="KW-0472">Membrane</keyword>